<dbReference type="SMART" id="SM00028">
    <property type="entry name" value="TPR"/>
    <property type="match status" value="2"/>
</dbReference>
<dbReference type="InterPro" id="IPR011990">
    <property type="entry name" value="TPR-like_helical_dom_sf"/>
</dbReference>
<organism evidence="3 4">
    <name type="scientific">Afipia felis</name>
    <name type="common">Cat scratch disease bacillus</name>
    <dbReference type="NCBI Taxonomy" id="1035"/>
    <lineage>
        <taxon>Bacteria</taxon>
        <taxon>Pseudomonadati</taxon>
        <taxon>Pseudomonadota</taxon>
        <taxon>Alphaproteobacteria</taxon>
        <taxon>Hyphomicrobiales</taxon>
        <taxon>Nitrobacteraceae</taxon>
        <taxon>Afipia</taxon>
    </lineage>
</organism>
<feature type="repeat" description="TPR" evidence="1">
    <location>
        <begin position="48"/>
        <end position="81"/>
    </location>
</feature>
<keyword evidence="4" id="KW-1185">Reference proteome</keyword>
<evidence type="ECO:0000256" key="1">
    <source>
        <dbReference type="PROSITE-ProRule" id="PRU00339"/>
    </source>
</evidence>
<dbReference type="Pfam" id="PF08241">
    <property type="entry name" value="Methyltransf_11"/>
    <property type="match status" value="1"/>
</dbReference>
<gene>
    <name evidence="3" type="primary">bioC_1</name>
    <name evidence="3" type="ORF">BN961_02983</name>
</gene>
<dbReference type="SUPFAM" id="SSF48452">
    <property type="entry name" value="TPR-like"/>
    <property type="match status" value="1"/>
</dbReference>
<dbReference type="SUPFAM" id="SSF53335">
    <property type="entry name" value="S-adenosyl-L-methionine-dependent methyltransferases"/>
    <property type="match status" value="1"/>
</dbReference>
<dbReference type="Gene3D" id="1.25.40.10">
    <property type="entry name" value="Tetratricopeptide repeat domain"/>
    <property type="match status" value="1"/>
</dbReference>
<evidence type="ECO:0000259" key="2">
    <source>
        <dbReference type="Pfam" id="PF08241"/>
    </source>
</evidence>
<dbReference type="EMBL" id="CCAZ020000002">
    <property type="protein sequence ID" value="CEG09555.1"/>
    <property type="molecule type" value="Genomic_DNA"/>
</dbReference>
<dbReference type="GO" id="GO:0008757">
    <property type="term" value="F:S-adenosylmethionine-dependent methyltransferase activity"/>
    <property type="evidence" value="ECO:0007669"/>
    <property type="project" value="InterPro"/>
</dbReference>
<dbReference type="PROSITE" id="PS50005">
    <property type="entry name" value="TPR"/>
    <property type="match status" value="1"/>
</dbReference>
<reference evidence="3 4" key="1">
    <citation type="journal article" date="2014" name="Genome Announc.">
        <title>Genome Sequence of Afipia felis Strain 76713, Isolated in Hospital Water Using an Amoeba Co-Culture Procedure.</title>
        <authorList>
            <person name="Benamar S."/>
            <person name="La Scola B."/>
            <person name="Croce O."/>
        </authorList>
    </citation>
    <scope>NUCLEOTIDE SEQUENCE [LARGE SCALE GENOMIC DNA]</scope>
    <source>
        <strain evidence="3 4">76713</strain>
    </source>
</reference>
<dbReference type="Proteomes" id="UP000035762">
    <property type="component" value="Unassembled WGS sequence"/>
</dbReference>
<dbReference type="InterPro" id="IPR019734">
    <property type="entry name" value="TPR_rpt"/>
</dbReference>
<dbReference type="Pfam" id="PF13181">
    <property type="entry name" value="TPR_8"/>
    <property type="match status" value="1"/>
</dbReference>
<sequence length="308" mass="32927">MPAPLFLSSGDLIADRRYDFARDLQLRGDIAGAADLMAQAVERAPNFASAWFALGELKQQLNLHGEAIQAYRKAQEADPQDRHGAKLRLIRLGVEKVSDMPPAYVRSLFDQYAPTFEDALLNNLSYRGPSLLLKAVLSACRGIKRPAFFKSAIDLGCGTGLAARAFEKNVDAFVGIDLSPGMIAKAEATGLYRRLEVADMVEGLKGEADAAFDLALSADAIIYLPDLAPALKEVARVLRPNGLVAFTTETHPGDGVVIGAGLRYAHGTVHVRDAIMGAGLVLCSIEEASTRTESDVPVPGLIAVARKA</sequence>
<dbReference type="CDD" id="cd02440">
    <property type="entry name" value="AdoMet_MTases"/>
    <property type="match status" value="1"/>
</dbReference>
<dbReference type="PANTHER" id="PTHR42912">
    <property type="entry name" value="METHYLTRANSFERASE"/>
    <property type="match status" value="1"/>
</dbReference>
<dbReference type="STRING" id="1035.BN961_02983"/>
<dbReference type="GO" id="GO:0032259">
    <property type="term" value="P:methylation"/>
    <property type="evidence" value="ECO:0007669"/>
    <property type="project" value="UniProtKB-KW"/>
</dbReference>
<accession>A0A090MQ86</accession>
<evidence type="ECO:0000313" key="3">
    <source>
        <dbReference type="EMBL" id="CEG09555.1"/>
    </source>
</evidence>
<proteinExistence type="predicted"/>
<dbReference type="InterPro" id="IPR013216">
    <property type="entry name" value="Methyltransf_11"/>
</dbReference>
<keyword evidence="1" id="KW-0802">TPR repeat</keyword>
<dbReference type="AlphaFoldDB" id="A0A090MQ86"/>
<protein>
    <submittedName>
        <fullName evidence="3">Malonyl-CoA O-methyltransferase BioC</fullName>
    </submittedName>
</protein>
<dbReference type="RefSeq" id="WP_009339642.1">
    <property type="nucleotide sequence ID" value="NZ_CCAZ020000002.1"/>
</dbReference>
<comment type="caution">
    <text evidence="3">The sequence shown here is derived from an EMBL/GenBank/DDBJ whole genome shotgun (WGS) entry which is preliminary data.</text>
</comment>
<dbReference type="Gene3D" id="3.40.50.150">
    <property type="entry name" value="Vaccinia Virus protein VP39"/>
    <property type="match status" value="1"/>
</dbReference>
<dbReference type="OrthoDB" id="465636at2"/>
<dbReference type="InterPro" id="IPR029063">
    <property type="entry name" value="SAM-dependent_MTases_sf"/>
</dbReference>
<name>A0A090MQ86_AFIFE</name>
<dbReference type="PANTHER" id="PTHR42912:SF93">
    <property type="entry name" value="N6-ADENOSINE-METHYLTRANSFERASE TMT1A"/>
    <property type="match status" value="1"/>
</dbReference>
<dbReference type="InterPro" id="IPR050508">
    <property type="entry name" value="Methyltransf_Superfamily"/>
</dbReference>
<feature type="domain" description="Methyltransferase type 11" evidence="2">
    <location>
        <begin position="154"/>
        <end position="246"/>
    </location>
</feature>
<evidence type="ECO:0000313" key="4">
    <source>
        <dbReference type="Proteomes" id="UP000035762"/>
    </source>
</evidence>